<comment type="caution">
    <text evidence="2">The sequence shown here is derived from an EMBL/GenBank/DDBJ whole genome shotgun (WGS) entry which is preliminary data.</text>
</comment>
<evidence type="ECO:0000313" key="3">
    <source>
        <dbReference type="Proteomes" id="UP000034740"/>
    </source>
</evidence>
<evidence type="ECO:0000256" key="1">
    <source>
        <dbReference type="SAM" id="MobiDB-lite"/>
    </source>
</evidence>
<reference evidence="2 3" key="1">
    <citation type="journal article" date="2015" name="Nature">
        <title>rRNA introns, odd ribosomes, and small enigmatic genomes across a large radiation of phyla.</title>
        <authorList>
            <person name="Brown C.T."/>
            <person name="Hug L.A."/>
            <person name="Thomas B.C."/>
            <person name="Sharon I."/>
            <person name="Castelle C.J."/>
            <person name="Singh A."/>
            <person name="Wilkins M.J."/>
            <person name="Williams K.H."/>
            <person name="Banfield J.F."/>
        </authorList>
    </citation>
    <scope>NUCLEOTIDE SEQUENCE [LARGE SCALE GENOMIC DNA]</scope>
</reference>
<dbReference type="EMBL" id="LCRO01000009">
    <property type="protein sequence ID" value="KKW35383.1"/>
    <property type="molecule type" value="Genomic_DNA"/>
</dbReference>
<sequence>MKSANEPEKICCTILGCIDMRIRAPDDTYVCGPTCRYGRKKGIESRARPGGLGAQQVGDGNGGPDIQMS</sequence>
<organism evidence="2 3">
    <name type="scientific">Candidatus Adlerbacteria bacterium GW2011_GWA1_54_10</name>
    <dbReference type="NCBI Taxonomy" id="1618605"/>
    <lineage>
        <taxon>Bacteria</taxon>
        <taxon>Candidatus Adleribacteriota</taxon>
    </lineage>
</organism>
<dbReference type="Proteomes" id="UP000034740">
    <property type="component" value="Unassembled WGS sequence"/>
</dbReference>
<dbReference type="AlphaFoldDB" id="A0A0G1XVZ8"/>
<accession>A0A0G1XVZ8</accession>
<evidence type="ECO:0000313" key="2">
    <source>
        <dbReference type="EMBL" id="KKW35383.1"/>
    </source>
</evidence>
<feature type="region of interest" description="Disordered" evidence="1">
    <location>
        <begin position="43"/>
        <end position="69"/>
    </location>
</feature>
<gene>
    <name evidence="2" type="ORF">UY83_C0009G0006</name>
</gene>
<protein>
    <submittedName>
        <fullName evidence="2">Uncharacterized protein</fullName>
    </submittedName>
</protein>
<name>A0A0G1XVZ8_9BACT</name>
<proteinExistence type="predicted"/>